<sequence>MDLGGKESNQICAAFVNVVGEALHLVASEAPARKWVSRVQVGILILPSYPLLLQSFFQLLDLFSSFSSPTKLILELVWSGVPPNVVGANVTSLGKAAFLRPHGPYFWSCFGILNLKLYVHLLGDPPFVKTRKNGPRQRRQCSGVNTEPDEPSPLQAWAVAMSPIVESPMKQAGGRTCKTLRRSSQTEHKYTCSGGGGKVHVLRFRSRAQEHVPILLWRKDRASPYPCCARQIGSLLIGRVGSVFSSGQTDLDASWAC</sequence>
<evidence type="ECO:0000313" key="2">
    <source>
        <dbReference type="EMBL" id="MED6145349.1"/>
    </source>
</evidence>
<evidence type="ECO:0000313" key="3">
    <source>
        <dbReference type="Proteomes" id="UP001341840"/>
    </source>
</evidence>
<comment type="caution">
    <text evidence="2">The sequence shown here is derived from an EMBL/GenBank/DDBJ whole genome shotgun (WGS) entry which is preliminary data.</text>
</comment>
<reference evidence="2 3" key="1">
    <citation type="journal article" date="2023" name="Plants (Basel)">
        <title>Bridging the Gap: Combining Genomics and Transcriptomics Approaches to Understand Stylosanthes scabra, an Orphan Legume from the Brazilian Caatinga.</title>
        <authorList>
            <person name="Ferreira-Neto J.R.C."/>
            <person name="da Silva M.D."/>
            <person name="Binneck E."/>
            <person name="de Melo N.F."/>
            <person name="da Silva R.H."/>
            <person name="de Melo A.L.T.M."/>
            <person name="Pandolfi V."/>
            <person name="Bustamante F.O."/>
            <person name="Brasileiro-Vidal A.C."/>
            <person name="Benko-Iseppon A.M."/>
        </authorList>
    </citation>
    <scope>NUCLEOTIDE SEQUENCE [LARGE SCALE GENOMIC DNA]</scope>
    <source>
        <tissue evidence="2">Leaves</tissue>
    </source>
</reference>
<organism evidence="2 3">
    <name type="scientific">Stylosanthes scabra</name>
    <dbReference type="NCBI Taxonomy" id="79078"/>
    <lineage>
        <taxon>Eukaryota</taxon>
        <taxon>Viridiplantae</taxon>
        <taxon>Streptophyta</taxon>
        <taxon>Embryophyta</taxon>
        <taxon>Tracheophyta</taxon>
        <taxon>Spermatophyta</taxon>
        <taxon>Magnoliopsida</taxon>
        <taxon>eudicotyledons</taxon>
        <taxon>Gunneridae</taxon>
        <taxon>Pentapetalae</taxon>
        <taxon>rosids</taxon>
        <taxon>fabids</taxon>
        <taxon>Fabales</taxon>
        <taxon>Fabaceae</taxon>
        <taxon>Papilionoideae</taxon>
        <taxon>50 kb inversion clade</taxon>
        <taxon>dalbergioids sensu lato</taxon>
        <taxon>Dalbergieae</taxon>
        <taxon>Pterocarpus clade</taxon>
        <taxon>Stylosanthes</taxon>
    </lineage>
</organism>
<protein>
    <submittedName>
        <fullName evidence="2">Uncharacterized protein</fullName>
    </submittedName>
</protein>
<proteinExistence type="predicted"/>
<evidence type="ECO:0000256" key="1">
    <source>
        <dbReference type="SAM" id="MobiDB-lite"/>
    </source>
</evidence>
<feature type="region of interest" description="Disordered" evidence="1">
    <location>
        <begin position="131"/>
        <end position="152"/>
    </location>
</feature>
<dbReference type="EMBL" id="JASCZI010090707">
    <property type="protein sequence ID" value="MED6145349.1"/>
    <property type="molecule type" value="Genomic_DNA"/>
</dbReference>
<gene>
    <name evidence="2" type="ORF">PIB30_024250</name>
</gene>
<name>A0ABU6TA06_9FABA</name>
<dbReference type="Proteomes" id="UP001341840">
    <property type="component" value="Unassembled WGS sequence"/>
</dbReference>
<accession>A0ABU6TA06</accession>
<keyword evidence="3" id="KW-1185">Reference proteome</keyword>